<dbReference type="GO" id="GO:0007166">
    <property type="term" value="P:cell surface receptor signaling pathway"/>
    <property type="evidence" value="ECO:0007669"/>
    <property type="project" value="TreeGrafter"/>
</dbReference>
<evidence type="ECO:0000256" key="1">
    <source>
        <dbReference type="ARBA" id="ARBA00022729"/>
    </source>
</evidence>
<dbReference type="Proteomes" id="UP000261520">
    <property type="component" value="Unplaced"/>
</dbReference>
<dbReference type="SUPFAM" id="SSF48726">
    <property type="entry name" value="Immunoglobulin"/>
    <property type="match status" value="1"/>
</dbReference>
<dbReference type="InterPro" id="IPR050413">
    <property type="entry name" value="TCR_beta_variable"/>
</dbReference>
<evidence type="ECO:0000313" key="4">
    <source>
        <dbReference type="Ensembl" id="ENSPMGP00000002030.1"/>
    </source>
</evidence>
<organism evidence="4 5">
    <name type="scientific">Periophthalmus magnuspinnatus</name>
    <dbReference type="NCBI Taxonomy" id="409849"/>
    <lineage>
        <taxon>Eukaryota</taxon>
        <taxon>Metazoa</taxon>
        <taxon>Chordata</taxon>
        <taxon>Craniata</taxon>
        <taxon>Vertebrata</taxon>
        <taxon>Euteleostomi</taxon>
        <taxon>Actinopterygii</taxon>
        <taxon>Neopterygii</taxon>
        <taxon>Teleostei</taxon>
        <taxon>Neoteleostei</taxon>
        <taxon>Acanthomorphata</taxon>
        <taxon>Gobiaria</taxon>
        <taxon>Gobiiformes</taxon>
        <taxon>Gobioidei</taxon>
        <taxon>Gobiidae</taxon>
        <taxon>Oxudercinae</taxon>
        <taxon>Periophthalmus</taxon>
    </lineage>
</organism>
<accession>A0A3B3ZBN5</accession>
<protein>
    <recommendedName>
        <fullName evidence="3">Ig-like domain-containing protein</fullName>
    </recommendedName>
</protein>
<dbReference type="AlphaFoldDB" id="A0A3B3ZBN5"/>
<keyword evidence="5" id="KW-1185">Reference proteome</keyword>
<evidence type="ECO:0000256" key="2">
    <source>
        <dbReference type="ARBA" id="ARBA00022859"/>
    </source>
</evidence>
<evidence type="ECO:0000259" key="3">
    <source>
        <dbReference type="PROSITE" id="PS50835"/>
    </source>
</evidence>
<reference evidence="4" key="1">
    <citation type="submission" date="2025-08" db="UniProtKB">
        <authorList>
            <consortium name="Ensembl"/>
        </authorList>
    </citation>
    <scope>IDENTIFICATION</scope>
</reference>
<dbReference type="PROSITE" id="PS50835">
    <property type="entry name" value="IG_LIKE"/>
    <property type="match status" value="1"/>
</dbReference>
<dbReference type="SMART" id="SM00406">
    <property type="entry name" value="IGv"/>
    <property type="match status" value="1"/>
</dbReference>
<dbReference type="PANTHER" id="PTHR23268">
    <property type="entry name" value="T-CELL RECEPTOR BETA CHAIN"/>
    <property type="match status" value="1"/>
</dbReference>
<dbReference type="InterPro" id="IPR007110">
    <property type="entry name" value="Ig-like_dom"/>
</dbReference>
<dbReference type="GO" id="GO:0005886">
    <property type="term" value="C:plasma membrane"/>
    <property type="evidence" value="ECO:0007669"/>
    <property type="project" value="TreeGrafter"/>
</dbReference>
<dbReference type="Ensembl" id="ENSPMGT00000002160.1">
    <property type="protein sequence ID" value="ENSPMGP00000002030.1"/>
    <property type="gene ID" value="ENSPMGG00000001830.1"/>
</dbReference>
<dbReference type="InterPro" id="IPR013106">
    <property type="entry name" value="Ig_V-set"/>
</dbReference>
<keyword evidence="1" id="KW-0732">Signal</keyword>
<reference evidence="4" key="2">
    <citation type="submission" date="2025-09" db="UniProtKB">
        <authorList>
            <consortium name="Ensembl"/>
        </authorList>
    </citation>
    <scope>IDENTIFICATION</scope>
</reference>
<dbReference type="Gene3D" id="2.60.40.10">
    <property type="entry name" value="Immunoglobulins"/>
    <property type="match status" value="1"/>
</dbReference>
<keyword evidence="2" id="KW-0391">Immunity</keyword>
<dbReference type="InterPro" id="IPR036179">
    <property type="entry name" value="Ig-like_dom_sf"/>
</dbReference>
<evidence type="ECO:0000313" key="5">
    <source>
        <dbReference type="Proteomes" id="UP000261520"/>
    </source>
</evidence>
<dbReference type="GO" id="GO:0002376">
    <property type="term" value="P:immune system process"/>
    <property type="evidence" value="ECO:0007669"/>
    <property type="project" value="UniProtKB-KW"/>
</dbReference>
<dbReference type="STRING" id="409849.ENSPMGP00000002030"/>
<name>A0A3B3ZBN5_9GOBI</name>
<dbReference type="Pfam" id="PF07686">
    <property type="entry name" value="V-set"/>
    <property type="match status" value="1"/>
</dbReference>
<proteinExistence type="predicted"/>
<dbReference type="InterPro" id="IPR013783">
    <property type="entry name" value="Ig-like_fold"/>
</dbReference>
<feature type="domain" description="Ig-like" evidence="3">
    <location>
        <begin position="17"/>
        <end position="102"/>
    </location>
</feature>
<sequence>VASWVDRIHYHFLFKIVNDASEVEINCHHDNRDMNIMLWYKQLQDGQMKLIAYSYIGSDPNFEKDFNERFTMRRTDIQTGALIISNVEPNDSATYFCAASTQ</sequence>
<dbReference type="PANTHER" id="PTHR23268:SF102">
    <property type="entry name" value="IMMUNOGLOBULIN V-SET DOMAIN-CONTAINING PROTEIN"/>
    <property type="match status" value="1"/>
</dbReference>